<dbReference type="PANTHER" id="PTHR31321:SF57">
    <property type="entry name" value="PECTINESTERASE 53-RELATED"/>
    <property type="match status" value="1"/>
</dbReference>
<dbReference type="Gene3D" id="2.160.20.10">
    <property type="entry name" value="Single-stranded right-handed beta-helix, Pectin lyase-like"/>
    <property type="match status" value="1"/>
</dbReference>
<sequence>MALRRRTLLTGLAGVTGSVGIAGGLVAVGAGPAVALDRRHVLHVRPGGSVQAAVDAVEGGGWTIVVHPGAYREVVNVPAELGELTLRGATRDARDVVIVYDNANGTQKPDGSGTYGTAGSATFTSAAPGLTVRDLTLANDWLRADHPEITGTQAVAAYVTGDRSRFSNVRLLAHQDTLFVDTTALEAFNRQYFSRCYIEGDVDFVFGRATAVFADCHFHTLQRDVAFTPKGMVFAPSTARANPYGILAVRSRITSGAEDAAYKLARPWVPSYETTAWPSLVVRDTRIGPGIDPVAPYTNMRDAYPWQSMRFHEYRNRGPGSVITVPENRPQLTPAEADLHTPAAYLGDWRPVRPL</sequence>
<dbReference type="InterPro" id="IPR000070">
    <property type="entry name" value="Pectinesterase_cat"/>
</dbReference>
<comment type="similarity">
    <text evidence="1">Belongs to the pectinesterase family.</text>
</comment>
<keyword evidence="3 5" id="KW-0063">Aspartyl esterase</keyword>
<dbReference type="EC" id="3.1.1.11" evidence="5"/>
<keyword evidence="2 5" id="KW-0378">Hydrolase</keyword>
<comment type="caution">
    <text evidence="7">The sequence shown here is derived from an EMBL/GenBank/DDBJ whole genome shotgun (WGS) entry which is preliminary data.</text>
</comment>
<dbReference type="InterPro" id="IPR033131">
    <property type="entry name" value="Pectinesterase_Asp_AS"/>
</dbReference>
<dbReference type="Proteomes" id="UP001187346">
    <property type="component" value="Unassembled WGS sequence"/>
</dbReference>
<comment type="pathway">
    <text evidence="5">Glycan metabolism; pectin degradation; 2-dehydro-3-deoxy-D-gluconate from pectin: step 1/5.</text>
</comment>
<keyword evidence="8" id="KW-1185">Reference proteome</keyword>
<dbReference type="EMBL" id="JAWMAJ010000014">
    <property type="protein sequence ID" value="MDV7215551.1"/>
    <property type="molecule type" value="Genomic_DNA"/>
</dbReference>
<dbReference type="SUPFAM" id="SSF51126">
    <property type="entry name" value="Pectin lyase-like"/>
    <property type="match status" value="1"/>
</dbReference>
<dbReference type="InterPro" id="IPR012334">
    <property type="entry name" value="Pectin_lyas_fold"/>
</dbReference>
<organism evidence="7 8">
    <name type="scientific">Streptomyces prunicolor</name>
    <dbReference type="NCBI Taxonomy" id="67348"/>
    <lineage>
        <taxon>Bacteria</taxon>
        <taxon>Bacillati</taxon>
        <taxon>Actinomycetota</taxon>
        <taxon>Actinomycetes</taxon>
        <taxon>Kitasatosporales</taxon>
        <taxon>Streptomycetaceae</taxon>
        <taxon>Streptomyces</taxon>
    </lineage>
</organism>
<evidence type="ECO:0000313" key="8">
    <source>
        <dbReference type="Proteomes" id="UP001187346"/>
    </source>
</evidence>
<feature type="domain" description="Pectinesterase catalytic" evidence="6">
    <location>
        <begin position="53"/>
        <end position="324"/>
    </location>
</feature>
<dbReference type="InterPro" id="IPR011050">
    <property type="entry name" value="Pectin_lyase_fold/virulence"/>
</dbReference>
<name>A0ABU4F4N9_9ACTN</name>
<evidence type="ECO:0000256" key="2">
    <source>
        <dbReference type="ARBA" id="ARBA00022801"/>
    </source>
</evidence>
<evidence type="ECO:0000259" key="6">
    <source>
        <dbReference type="Pfam" id="PF01095"/>
    </source>
</evidence>
<comment type="catalytic activity">
    <reaction evidence="5">
        <text>[(1-&gt;4)-alpha-D-galacturonosyl methyl ester](n) + n H2O = [(1-&gt;4)-alpha-D-galacturonosyl](n) + n methanol + n H(+)</text>
        <dbReference type="Rhea" id="RHEA:22380"/>
        <dbReference type="Rhea" id="RHEA-COMP:14570"/>
        <dbReference type="Rhea" id="RHEA-COMP:14573"/>
        <dbReference type="ChEBI" id="CHEBI:15377"/>
        <dbReference type="ChEBI" id="CHEBI:15378"/>
        <dbReference type="ChEBI" id="CHEBI:17790"/>
        <dbReference type="ChEBI" id="CHEBI:140522"/>
        <dbReference type="ChEBI" id="CHEBI:140523"/>
        <dbReference type="EC" id="3.1.1.11"/>
    </reaction>
</comment>
<dbReference type="PROSITE" id="PS51318">
    <property type="entry name" value="TAT"/>
    <property type="match status" value="1"/>
</dbReference>
<evidence type="ECO:0000256" key="1">
    <source>
        <dbReference type="ARBA" id="ARBA00008891"/>
    </source>
</evidence>
<protein>
    <recommendedName>
        <fullName evidence="5">Pectinesterase</fullName>
        <ecNumber evidence="5">3.1.1.11</ecNumber>
    </recommendedName>
</protein>
<proteinExistence type="inferred from homology"/>
<evidence type="ECO:0000256" key="3">
    <source>
        <dbReference type="ARBA" id="ARBA00023085"/>
    </source>
</evidence>
<reference evidence="7 8" key="1">
    <citation type="submission" date="2023-10" db="EMBL/GenBank/DDBJ databases">
        <title>Characterization of rhizosphere-enriched actinobacteria from wheat plants lab-grown on chernevaya soil.</title>
        <authorList>
            <person name="Tikhonova E.N."/>
            <person name="Konopkin A."/>
            <person name="Kravchenko I.K."/>
        </authorList>
    </citation>
    <scope>NUCLEOTIDE SEQUENCE [LARGE SCALE GENOMIC DNA]</scope>
    <source>
        <strain evidence="7 8">RR29</strain>
    </source>
</reference>
<evidence type="ECO:0000313" key="7">
    <source>
        <dbReference type="EMBL" id="MDV7215551.1"/>
    </source>
</evidence>
<dbReference type="Pfam" id="PF01095">
    <property type="entry name" value="Pectinesterase"/>
    <property type="match status" value="1"/>
</dbReference>
<dbReference type="InterPro" id="IPR006311">
    <property type="entry name" value="TAT_signal"/>
</dbReference>
<feature type="active site" evidence="4">
    <location>
        <position position="203"/>
    </location>
</feature>
<evidence type="ECO:0000256" key="4">
    <source>
        <dbReference type="PROSITE-ProRule" id="PRU10040"/>
    </source>
</evidence>
<evidence type="ECO:0000256" key="5">
    <source>
        <dbReference type="RuleBase" id="RU000589"/>
    </source>
</evidence>
<dbReference type="PANTHER" id="PTHR31321">
    <property type="entry name" value="ACYL-COA THIOESTER HYDROLASE YBHC-RELATED"/>
    <property type="match status" value="1"/>
</dbReference>
<accession>A0ABU4F4N9</accession>
<dbReference type="PROSITE" id="PS00503">
    <property type="entry name" value="PECTINESTERASE_2"/>
    <property type="match status" value="1"/>
</dbReference>
<gene>
    <name evidence="7" type="ORF">R5A26_06270</name>
</gene>